<dbReference type="EnsemblMetazoa" id="CJA37713.1">
    <property type="protein sequence ID" value="CJA37713.1"/>
    <property type="gene ID" value="WBGene00213560"/>
</dbReference>
<evidence type="ECO:0000313" key="2">
    <source>
        <dbReference type="Proteomes" id="UP000005237"/>
    </source>
</evidence>
<name>A0A8R1ELW6_CAEJA</name>
<sequence>MTANRQILFSYIEKVVKILSNNTMRVESNFKILQARKAIIQDVYTSSFSHFFWEEYENANVRDRINGTKMEQE</sequence>
<dbReference type="Proteomes" id="UP000005237">
    <property type="component" value="Unassembled WGS sequence"/>
</dbReference>
<reference evidence="1" key="2">
    <citation type="submission" date="2022-06" db="UniProtKB">
        <authorList>
            <consortium name="EnsemblMetazoa"/>
        </authorList>
    </citation>
    <scope>IDENTIFICATION</scope>
    <source>
        <strain evidence="1">DF5081</strain>
    </source>
</reference>
<reference evidence="2" key="1">
    <citation type="submission" date="2010-08" db="EMBL/GenBank/DDBJ databases">
        <authorList>
            <consortium name="Caenorhabditis japonica Sequencing Consortium"/>
            <person name="Wilson R.K."/>
        </authorList>
    </citation>
    <scope>NUCLEOTIDE SEQUENCE [LARGE SCALE GENOMIC DNA]</scope>
    <source>
        <strain evidence="2">DF5081</strain>
    </source>
</reference>
<protein>
    <submittedName>
        <fullName evidence="1">Uncharacterized protein</fullName>
    </submittedName>
</protein>
<evidence type="ECO:0000313" key="1">
    <source>
        <dbReference type="EnsemblMetazoa" id="CJA37713.1"/>
    </source>
</evidence>
<accession>A0A8R1ELW6</accession>
<keyword evidence="2" id="KW-1185">Reference proteome</keyword>
<dbReference type="AlphaFoldDB" id="A0A8R1ELW6"/>
<proteinExistence type="predicted"/>
<organism evidence="1 2">
    <name type="scientific">Caenorhabditis japonica</name>
    <dbReference type="NCBI Taxonomy" id="281687"/>
    <lineage>
        <taxon>Eukaryota</taxon>
        <taxon>Metazoa</taxon>
        <taxon>Ecdysozoa</taxon>
        <taxon>Nematoda</taxon>
        <taxon>Chromadorea</taxon>
        <taxon>Rhabditida</taxon>
        <taxon>Rhabditina</taxon>
        <taxon>Rhabditomorpha</taxon>
        <taxon>Rhabditoidea</taxon>
        <taxon>Rhabditidae</taxon>
        <taxon>Peloderinae</taxon>
        <taxon>Caenorhabditis</taxon>
    </lineage>
</organism>